<sequence>SAKKTSYKEAAKRVLHFSIKEPGWMEGKALKGNDTGGDKRKFCSSVEAEQESAKKLKTSEEVHEEVKSPDEVPQEK</sequence>
<protein>
    <submittedName>
        <fullName evidence="2">Uncharacterized protein</fullName>
    </submittedName>
</protein>
<comment type="caution">
    <text evidence="2">The sequence shown here is derived from an EMBL/GenBank/DDBJ whole genome shotgun (WGS) entry which is preliminary data.</text>
</comment>
<organism evidence="2">
    <name type="scientific">Tanacetum cinerariifolium</name>
    <name type="common">Dalmatian daisy</name>
    <name type="synonym">Chrysanthemum cinerariifolium</name>
    <dbReference type="NCBI Taxonomy" id="118510"/>
    <lineage>
        <taxon>Eukaryota</taxon>
        <taxon>Viridiplantae</taxon>
        <taxon>Streptophyta</taxon>
        <taxon>Embryophyta</taxon>
        <taxon>Tracheophyta</taxon>
        <taxon>Spermatophyta</taxon>
        <taxon>Magnoliopsida</taxon>
        <taxon>eudicotyledons</taxon>
        <taxon>Gunneridae</taxon>
        <taxon>Pentapetalae</taxon>
        <taxon>asterids</taxon>
        <taxon>campanulids</taxon>
        <taxon>Asterales</taxon>
        <taxon>Asteraceae</taxon>
        <taxon>Asteroideae</taxon>
        <taxon>Anthemideae</taxon>
        <taxon>Anthemidinae</taxon>
        <taxon>Tanacetum</taxon>
    </lineage>
</organism>
<gene>
    <name evidence="2" type="ORF">Tci_913162</name>
</gene>
<reference evidence="2" key="1">
    <citation type="journal article" date="2019" name="Sci. Rep.">
        <title>Draft genome of Tanacetum cinerariifolium, the natural source of mosquito coil.</title>
        <authorList>
            <person name="Yamashiro T."/>
            <person name="Shiraishi A."/>
            <person name="Satake H."/>
            <person name="Nakayama K."/>
        </authorList>
    </citation>
    <scope>NUCLEOTIDE SEQUENCE</scope>
</reference>
<evidence type="ECO:0000313" key="2">
    <source>
        <dbReference type="EMBL" id="GFD41193.1"/>
    </source>
</evidence>
<evidence type="ECO:0000256" key="1">
    <source>
        <dbReference type="SAM" id="MobiDB-lite"/>
    </source>
</evidence>
<dbReference type="EMBL" id="BKCJ011547772">
    <property type="protein sequence ID" value="GFD41193.1"/>
    <property type="molecule type" value="Genomic_DNA"/>
</dbReference>
<feature type="non-terminal residue" evidence="2">
    <location>
        <position position="1"/>
    </location>
</feature>
<proteinExistence type="predicted"/>
<accession>A0A699W390</accession>
<feature type="region of interest" description="Disordered" evidence="1">
    <location>
        <begin position="51"/>
        <end position="76"/>
    </location>
</feature>
<dbReference type="AlphaFoldDB" id="A0A699W390"/>
<name>A0A699W390_TANCI</name>